<dbReference type="InterPro" id="IPR036457">
    <property type="entry name" value="PPM-type-like_dom_sf"/>
</dbReference>
<name>A0ABT7YM80_9ACTN</name>
<evidence type="ECO:0000313" key="2">
    <source>
        <dbReference type="Proteomes" id="UP001171902"/>
    </source>
</evidence>
<reference evidence="1" key="1">
    <citation type="submission" date="2023-06" db="EMBL/GenBank/DDBJ databases">
        <title>Gycomyces niveus sp.nov., a novel actinomycete isolated from soil in Shouguang.</title>
        <authorList>
            <person name="Yang X."/>
            <person name="Zhao J."/>
        </authorList>
    </citation>
    <scope>NUCLEOTIDE SEQUENCE</scope>
    <source>
        <strain evidence="1">NEAU C2</strain>
    </source>
</reference>
<evidence type="ECO:0000313" key="1">
    <source>
        <dbReference type="EMBL" id="MDN3239729.1"/>
    </source>
</evidence>
<dbReference type="RefSeq" id="WP_289956711.1">
    <property type="nucleotide sequence ID" value="NZ_JAUEMJ010000002.1"/>
</dbReference>
<protein>
    <submittedName>
        <fullName evidence="1">Protein phosphatase 2C domain-containing protein</fullName>
    </submittedName>
</protein>
<organism evidence="1 2">
    <name type="scientific">Glycomyces tritici</name>
    <dbReference type="NCBI Taxonomy" id="2665176"/>
    <lineage>
        <taxon>Bacteria</taxon>
        <taxon>Bacillati</taxon>
        <taxon>Actinomycetota</taxon>
        <taxon>Actinomycetes</taxon>
        <taxon>Glycomycetales</taxon>
        <taxon>Glycomycetaceae</taxon>
        <taxon>Glycomyces</taxon>
    </lineage>
</organism>
<comment type="caution">
    <text evidence="1">The sequence shown here is derived from an EMBL/GenBank/DDBJ whole genome shotgun (WGS) entry which is preliminary data.</text>
</comment>
<keyword evidence="2" id="KW-1185">Reference proteome</keyword>
<sequence>MRISAVSLPGGSAPNEDAYLVADRWALVLDGITRYPDDGCVHDVPWYVARLGREIKHRIGSMQAGLPAILDDSIRGVSGEHHATCDLSNPVTPGSTVGLIRREADRISWLLLGDCTLAWRDRDGRVECRSDDRLARLAGAPVASVGGVRRWPVAYVATVRNRDGGYWVADADSRAAAQALTGSIELDGLSELLLCTDGITRLVDRYGYDWPELFERVAVDGVEGLAGLVREHERGDARFHPESKRHDDATAVHVRFQSASGPSL</sequence>
<gene>
    <name evidence="1" type="ORF">QWI33_08340</name>
</gene>
<proteinExistence type="predicted"/>
<dbReference type="Gene3D" id="3.60.40.10">
    <property type="entry name" value="PPM-type phosphatase domain"/>
    <property type="match status" value="1"/>
</dbReference>
<accession>A0ABT7YM80</accession>
<dbReference type="SUPFAM" id="SSF81606">
    <property type="entry name" value="PP2C-like"/>
    <property type="match status" value="1"/>
</dbReference>
<dbReference type="EMBL" id="JAUEMJ010000002">
    <property type="protein sequence ID" value="MDN3239729.1"/>
    <property type="molecule type" value="Genomic_DNA"/>
</dbReference>
<dbReference type="Proteomes" id="UP001171902">
    <property type="component" value="Unassembled WGS sequence"/>
</dbReference>